<accession>C0CM99</accession>
<protein>
    <recommendedName>
        <fullName evidence="3">IS1 family transposase</fullName>
    </recommendedName>
</protein>
<dbReference type="AlphaFoldDB" id="C0CM99"/>
<gene>
    <name evidence="1" type="ORF">RUMHYD_01980</name>
</gene>
<dbReference type="RefSeq" id="WP_005948918.1">
    <property type="nucleotide sequence ID" value="NZ_CP136423.1"/>
</dbReference>
<evidence type="ECO:0000313" key="1">
    <source>
        <dbReference type="EMBL" id="EEG49169.1"/>
    </source>
</evidence>
<organism evidence="1 2">
    <name type="scientific">Blautia hydrogenotrophica (strain DSM 10507 / JCM 14656 / S5a33)</name>
    <name type="common">Ruminococcus hydrogenotrophicus</name>
    <dbReference type="NCBI Taxonomy" id="476272"/>
    <lineage>
        <taxon>Bacteria</taxon>
        <taxon>Bacillati</taxon>
        <taxon>Bacillota</taxon>
        <taxon>Clostridia</taxon>
        <taxon>Lachnospirales</taxon>
        <taxon>Lachnospiraceae</taxon>
        <taxon>Blautia</taxon>
    </lineage>
</organism>
<reference evidence="1 2" key="1">
    <citation type="submission" date="2009-01" db="EMBL/GenBank/DDBJ databases">
        <authorList>
            <person name="Fulton L."/>
            <person name="Clifton S."/>
            <person name="Fulton B."/>
            <person name="Xu J."/>
            <person name="Minx P."/>
            <person name="Pepin K.H."/>
            <person name="Johnson M."/>
            <person name="Bhonagiri V."/>
            <person name="Nash W.E."/>
            <person name="Mardis E.R."/>
            <person name="Wilson R.K."/>
        </authorList>
    </citation>
    <scope>NUCLEOTIDE SEQUENCE [LARGE SCALE GENOMIC DNA]</scope>
    <source>
        <strain evidence="2">DSM 10507 / JCM 14656 / S5a33</strain>
    </source>
</reference>
<evidence type="ECO:0000313" key="2">
    <source>
        <dbReference type="Proteomes" id="UP000003100"/>
    </source>
</evidence>
<comment type="caution">
    <text evidence="1">The sequence shown here is derived from an EMBL/GenBank/DDBJ whole genome shotgun (WGS) entry which is preliminary data.</text>
</comment>
<reference evidence="1 2" key="2">
    <citation type="submission" date="2009-02" db="EMBL/GenBank/DDBJ databases">
        <title>Draft genome sequence of Blautia hydrogenotrophica DSM 10507 (Ruminococcus hydrogenotrophicus DSM 10507).</title>
        <authorList>
            <person name="Sudarsanam P."/>
            <person name="Ley R."/>
            <person name="Guruge J."/>
            <person name="Turnbaugh P.J."/>
            <person name="Mahowald M."/>
            <person name="Liep D."/>
            <person name="Gordon J."/>
        </authorList>
    </citation>
    <scope>NUCLEOTIDE SEQUENCE [LARGE SCALE GENOMIC DNA]</scope>
    <source>
        <strain evidence="2">DSM 10507 / JCM 14656 / S5a33</strain>
    </source>
</reference>
<keyword evidence="2" id="KW-1185">Reference proteome</keyword>
<dbReference type="PATRIC" id="fig|476272.21.peg.2020"/>
<dbReference type="EMBL" id="ACBZ01000101">
    <property type="protein sequence ID" value="EEG49169.1"/>
    <property type="molecule type" value="Genomic_DNA"/>
</dbReference>
<sequence>MKKRRTIDKISGKIKCPSLLCRSADVQIIGHGLFSTKYQCRKCGKIFKA</sequence>
<proteinExistence type="predicted"/>
<evidence type="ECO:0008006" key="3">
    <source>
        <dbReference type="Google" id="ProtNLM"/>
    </source>
</evidence>
<dbReference type="HOGENOM" id="CLU_3132876_0_0_9"/>
<name>C0CM99_BLAHS</name>
<dbReference type="Proteomes" id="UP000003100">
    <property type="component" value="Unassembled WGS sequence"/>
</dbReference>
<dbReference type="GeneID" id="86822286"/>